<dbReference type="AlphaFoldDB" id="A0A7R9L0X4"/>
<evidence type="ECO:0000256" key="3">
    <source>
        <dbReference type="ARBA" id="ARBA00012486"/>
    </source>
</evidence>
<keyword evidence="9" id="KW-0067">ATP-binding</keyword>
<name>A0A7R9L0X4_9ACAR</name>
<evidence type="ECO:0000313" key="17">
    <source>
        <dbReference type="EMBL" id="CAD7632703.1"/>
    </source>
</evidence>
<evidence type="ECO:0000256" key="10">
    <source>
        <dbReference type="ARBA" id="ARBA00023242"/>
    </source>
</evidence>
<feature type="compositionally biased region" description="Basic and acidic residues" evidence="15">
    <location>
        <begin position="387"/>
        <end position="396"/>
    </location>
</feature>
<dbReference type="GO" id="GO:0005634">
    <property type="term" value="C:nucleus"/>
    <property type="evidence" value="ECO:0007669"/>
    <property type="project" value="UniProtKB-SubCell"/>
</dbReference>
<dbReference type="PANTHER" id="PTHR46116">
    <property type="entry name" value="(E3-INDEPENDENT) E2 UBIQUITIN-CONJUGATING ENZYME"/>
    <property type="match status" value="1"/>
</dbReference>
<feature type="compositionally biased region" description="Acidic residues" evidence="15">
    <location>
        <begin position="363"/>
        <end position="380"/>
    </location>
</feature>
<dbReference type="GO" id="GO:0004869">
    <property type="term" value="F:cysteine-type endopeptidase inhibitor activity"/>
    <property type="evidence" value="ECO:0007669"/>
    <property type="project" value="TreeGrafter"/>
</dbReference>
<evidence type="ECO:0000256" key="4">
    <source>
        <dbReference type="ARBA" id="ARBA00022490"/>
    </source>
</evidence>
<dbReference type="GO" id="GO:0005737">
    <property type="term" value="C:cytoplasm"/>
    <property type="evidence" value="ECO:0007669"/>
    <property type="project" value="UniProtKB-SubCell"/>
</dbReference>
<comment type="subcellular location">
    <subcellularLocation>
        <location evidence="2">Cytoplasm</location>
    </subcellularLocation>
    <subcellularLocation>
        <location evidence="1">Nucleus</location>
    </subcellularLocation>
</comment>
<evidence type="ECO:0000256" key="7">
    <source>
        <dbReference type="ARBA" id="ARBA00022741"/>
    </source>
</evidence>
<evidence type="ECO:0000256" key="8">
    <source>
        <dbReference type="ARBA" id="ARBA00022786"/>
    </source>
</evidence>
<evidence type="ECO:0000256" key="14">
    <source>
        <dbReference type="ARBA" id="ARBA00042401"/>
    </source>
</evidence>
<gene>
    <name evidence="17" type="ORF">OSB1V03_LOCUS13105</name>
</gene>
<keyword evidence="18" id="KW-1185">Reference proteome</keyword>
<feature type="compositionally biased region" description="Low complexity" evidence="15">
    <location>
        <begin position="293"/>
        <end position="303"/>
    </location>
</feature>
<dbReference type="SMART" id="SM00212">
    <property type="entry name" value="UBCc"/>
    <property type="match status" value="1"/>
</dbReference>
<dbReference type="CDD" id="cd23809">
    <property type="entry name" value="UBCc_UBE2Z"/>
    <property type="match status" value="1"/>
</dbReference>
<dbReference type="GO" id="GO:0005524">
    <property type="term" value="F:ATP binding"/>
    <property type="evidence" value="ECO:0007669"/>
    <property type="project" value="UniProtKB-KW"/>
</dbReference>
<keyword evidence="10" id="KW-0539">Nucleus</keyword>
<dbReference type="OrthoDB" id="47801at2759"/>
<dbReference type="InterPro" id="IPR016135">
    <property type="entry name" value="UBQ-conjugating_enzyme/RWD"/>
</dbReference>
<dbReference type="EC" id="2.3.2.23" evidence="3"/>
<keyword evidence="6" id="KW-0053">Apoptosis</keyword>
<keyword evidence="7" id="KW-0547">Nucleotide-binding</keyword>
<evidence type="ECO:0000256" key="9">
    <source>
        <dbReference type="ARBA" id="ARBA00022840"/>
    </source>
</evidence>
<evidence type="ECO:0000256" key="12">
    <source>
        <dbReference type="ARBA" id="ARBA00041798"/>
    </source>
</evidence>
<dbReference type="GO" id="GO:0043066">
    <property type="term" value="P:negative regulation of apoptotic process"/>
    <property type="evidence" value="ECO:0007669"/>
    <property type="project" value="TreeGrafter"/>
</dbReference>
<dbReference type="GO" id="GO:0006915">
    <property type="term" value="P:apoptotic process"/>
    <property type="evidence" value="ECO:0007669"/>
    <property type="project" value="UniProtKB-KW"/>
</dbReference>
<sequence length="396" mass="43965">MASKNNETHIMRIMKDIREFYREDSHQMYAVAEEDDLTRVHALLIGPEKTPYENGFFYFVLKFPKDYPLKPPSVKLMTTGAGRVRFNPNLYACGKVCLSILGTWSGPAWTACNTLFTTLLSIQSLMNEKPYHNEPGYEETKIGGKGGKFKVFESLGGRNVGDAVRNYNDIIGHETLRVAVIDMLTEGGADARNMPPALRNVMISTFKQNYHYFEDTIRERQSMDGQPMTDPFRDHQRPPNFQYKDLLAKLLKLKAHYQIGDVRPSGAALSSPGAASVLTNGCVASASTAAAAASTAGGPSSTPELIDLTVDSPVRRPADDSPVDELMEPYLKKKKKAVEMGESAPREPKANEPNWDEVINMMNDEEGELDEYEEDTDSDSDTGSHSSDQHMADPQP</sequence>
<evidence type="ECO:0000259" key="16">
    <source>
        <dbReference type="PROSITE" id="PS50127"/>
    </source>
</evidence>
<organism evidence="17">
    <name type="scientific">Medioppia subpectinata</name>
    <dbReference type="NCBI Taxonomy" id="1979941"/>
    <lineage>
        <taxon>Eukaryota</taxon>
        <taxon>Metazoa</taxon>
        <taxon>Ecdysozoa</taxon>
        <taxon>Arthropoda</taxon>
        <taxon>Chelicerata</taxon>
        <taxon>Arachnida</taxon>
        <taxon>Acari</taxon>
        <taxon>Acariformes</taxon>
        <taxon>Sarcoptiformes</taxon>
        <taxon>Oribatida</taxon>
        <taxon>Brachypylina</taxon>
        <taxon>Oppioidea</taxon>
        <taxon>Oppiidae</taxon>
        <taxon>Medioppia</taxon>
    </lineage>
</organism>
<evidence type="ECO:0000256" key="1">
    <source>
        <dbReference type="ARBA" id="ARBA00004123"/>
    </source>
</evidence>
<evidence type="ECO:0000256" key="2">
    <source>
        <dbReference type="ARBA" id="ARBA00004496"/>
    </source>
</evidence>
<evidence type="ECO:0000256" key="5">
    <source>
        <dbReference type="ARBA" id="ARBA00022679"/>
    </source>
</evidence>
<evidence type="ECO:0000256" key="11">
    <source>
        <dbReference type="ARBA" id="ARBA00039894"/>
    </source>
</evidence>
<dbReference type="InterPro" id="IPR000608">
    <property type="entry name" value="UBC"/>
</dbReference>
<reference evidence="17" key="1">
    <citation type="submission" date="2020-11" db="EMBL/GenBank/DDBJ databases">
        <authorList>
            <person name="Tran Van P."/>
        </authorList>
    </citation>
    <scope>NUCLEOTIDE SEQUENCE</scope>
</reference>
<feature type="domain" description="UBC core" evidence="16">
    <location>
        <begin position="8"/>
        <end position="169"/>
    </location>
</feature>
<dbReference type="SUPFAM" id="SSF54495">
    <property type="entry name" value="UBC-like"/>
    <property type="match status" value="1"/>
</dbReference>
<evidence type="ECO:0000256" key="13">
    <source>
        <dbReference type="ARBA" id="ARBA00042316"/>
    </source>
</evidence>
<dbReference type="Proteomes" id="UP000759131">
    <property type="component" value="Unassembled WGS sequence"/>
</dbReference>
<evidence type="ECO:0000256" key="6">
    <source>
        <dbReference type="ARBA" id="ARBA00022703"/>
    </source>
</evidence>
<feature type="region of interest" description="Disordered" evidence="15">
    <location>
        <begin position="293"/>
        <end position="396"/>
    </location>
</feature>
<accession>A0A7R9L0X4</accession>
<dbReference type="EMBL" id="OC865984">
    <property type="protein sequence ID" value="CAD7632703.1"/>
    <property type="molecule type" value="Genomic_DNA"/>
</dbReference>
<dbReference type="EMBL" id="CAJPIZ010011409">
    <property type="protein sequence ID" value="CAG2113133.1"/>
    <property type="molecule type" value="Genomic_DNA"/>
</dbReference>
<proteinExistence type="predicted"/>
<keyword evidence="5" id="KW-0808">Transferase</keyword>
<dbReference type="PROSITE" id="PS50127">
    <property type="entry name" value="UBC_2"/>
    <property type="match status" value="1"/>
</dbReference>
<protein>
    <recommendedName>
        <fullName evidence="11">Ubiquitin-conjugating enzyme E2 Z</fullName>
        <ecNumber evidence="3">2.3.2.23</ecNumber>
    </recommendedName>
    <alternativeName>
        <fullName evidence="12">E2 ubiquitin-conjugating enzyme Z</fullName>
    </alternativeName>
    <alternativeName>
        <fullName evidence="14">Ubiquitin carrier protein Z</fullName>
    </alternativeName>
    <alternativeName>
        <fullName evidence="13">Ubiquitin-protein ligase Z</fullName>
    </alternativeName>
</protein>
<dbReference type="PANTHER" id="PTHR46116:SF26">
    <property type="entry name" value="UBIQUITIN-CONJUGATING ENZYME E2 Z"/>
    <property type="match status" value="1"/>
</dbReference>
<dbReference type="Gene3D" id="3.10.110.10">
    <property type="entry name" value="Ubiquitin Conjugating Enzyme"/>
    <property type="match status" value="1"/>
</dbReference>
<keyword evidence="8" id="KW-0833">Ubl conjugation pathway</keyword>
<keyword evidence="4" id="KW-0963">Cytoplasm</keyword>
<dbReference type="GO" id="GO:0061631">
    <property type="term" value="F:ubiquitin conjugating enzyme activity"/>
    <property type="evidence" value="ECO:0007669"/>
    <property type="project" value="UniProtKB-EC"/>
</dbReference>
<evidence type="ECO:0000313" key="18">
    <source>
        <dbReference type="Proteomes" id="UP000759131"/>
    </source>
</evidence>
<dbReference type="Pfam" id="PF00179">
    <property type="entry name" value="UQ_con"/>
    <property type="match status" value="1"/>
</dbReference>
<evidence type="ECO:0000256" key="15">
    <source>
        <dbReference type="SAM" id="MobiDB-lite"/>
    </source>
</evidence>